<dbReference type="Gramene" id="OMERI01G23780.1">
    <property type="protein sequence ID" value="OMERI01G23780.1"/>
    <property type="gene ID" value="OMERI01G23780"/>
</dbReference>
<dbReference type="AlphaFoldDB" id="A0A0E0C5W0"/>
<reference evidence="2" key="2">
    <citation type="submission" date="2018-05" db="EMBL/GenBank/DDBJ databases">
        <title>OmerRS3 (Oryza meridionalis Reference Sequence Version 3).</title>
        <authorList>
            <person name="Zhang J."/>
            <person name="Kudrna D."/>
            <person name="Lee S."/>
            <person name="Talag J."/>
            <person name="Welchert J."/>
            <person name="Wing R.A."/>
        </authorList>
    </citation>
    <scope>NUCLEOTIDE SEQUENCE [LARGE SCALE GENOMIC DNA]</scope>
    <source>
        <strain evidence="2">cv. OR44</strain>
    </source>
</reference>
<sequence length="254" mass="26823">MACGHKHKLFQDITPYNNQNKYIYTLKHYADPLSASSPSLFNSLSLFFLSHLSLPLSFAIFAGELPISAADPNAGSTPLSSSPHDGADELADGVASLAVRGHNATVPLPLPSSRASAVDPDAGSTPSSSSPHDSADELADGVASLAAAGSPDLVARAKTVVVPLLLPYSQASTSGSSGGGGSGDRTRRRTGLQLRAPRGLEPWLRSSRAQTRRFERFLCKRGIGLRSHGPCCHGYVRPIWSREITSQSNALYMA</sequence>
<reference evidence="2" key="1">
    <citation type="submission" date="2015-04" db="UniProtKB">
        <authorList>
            <consortium name="EnsemblPlants"/>
        </authorList>
    </citation>
    <scope>IDENTIFICATION</scope>
</reference>
<evidence type="ECO:0000313" key="3">
    <source>
        <dbReference type="Proteomes" id="UP000008021"/>
    </source>
</evidence>
<dbReference type="EnsemblPlants" id="OMERI01G23780.1">
    <property type="protein sequence ID" value="OMERI01G23780.1"/>
    <property type="gene ID" value="OMERI01G23780"/>
</dbReference>
<keyword evidence="3" id="KW-1185">Reference proteome</keyword>
<feature type="region of interest" description="Disordered" evidence="1">
    <location>
        <begin position="105"/>
        <end position="138"/>
    </location>
</feature>
<protein>
    <submittedName>
        <fullName evidence="2">Uncharacterized protein</fullName>
    </submittedName>
</protein>
<evidence type="ECO:0000313" key="2">
    <source>
        <dbReference type="EnsemblPlants" id="OMERI01G23780.1"/>
    </source>
</evidence>
<proteinExistence type="predicted"/>
<dbReference type="HOGENOM" id="CLU_1095735_0_0_1"/>
<organism evidence="2">
    <name type="scientific">Oryza meridionalis</name>
    <dbReference type="NCBI Taxonomy" id="40149"/>
    <lineage>
        <taxon>Eukaryota</taxon>
        <taxon>Viridiplantae</taxon>
        <taxon>Streptophyta</taxon>
        <taxon>Embryophyta</taxon>
        <taxon>Tracheophyta</taxon>
        <taxon>Spermatophyta</taxon>
        <taxon>Magnoliopsida</taxon>
        <taxon>Liliopsida</taxon>
        <taxon>Poales</taxon>
        <taxon>Poaceae</taxon>
        <taxon>BOP clade</taxon>
        <taxon>Oryzoideae</taxon>
        <taxon>Oryzeae</taxon>
        <taxon>Oryzinae</taxon>
        <taxon>Oryza</taxon>
    </lineage>
</organism>
<accession>A0A0E0C5W0</accession>
<feature type="compositionally biased region" description="Low complexity" evidence="1">
    <location>
        <begin position="119"/>
        <end position="132"/>
    </location>
</feature>
<name>A0A0E0C5W0_9ORYZ</name>
<evidence type="ECO:0000256" key="1">
    <source>
        <dbReference type="SAM" id="MobiDB-lite"/>
    </source>
</evidence>
<feature type="region of interest" description="Disordered" evidence="1">
    <location>
        <begin position="171"/>
        <end position="191"/>
    </location>
</feature>
<dbReference type="Proteomes" id="UP000008021">
    <property type="component" value="Chromosome 1"/>
</dbReference>